<dbReference type="EMBL" id="UYRT01084494">
    <property type="protein sequence ID" value="VDN28917.1"/>
    <property type="molecule type" value="Genomic_DNA"/>
</dbReference>
<protein>
    <submittedName>
        <fullName evidence="1 3">Uncharacterized protein</fullName>
    </submittedName>
</protein>
<sequence>MSPRIFFSSNLHPKLTYRTAGSTWHTTTSCDRPGSSYLPDYKTRYDDNYAYRRSAHESNMSG</sequence>
<evidence type="ECO:0000313" key="2">
    <source>
        <dbReference type="Proteomes" id="UP000271098"/>
    </source>
</evidence>
<evidence type="ECO:0000313" key="1">
    <source>
        <dbReference type="EMBL" id="VDN28917.1"/>
    </source>
</evidence>
<name>A0A183E7N1_9BILA</name>
<dbReference type="PROSITE" id="PS51257">
    <property type="entry name" value="PROKAR_LIPOPROTEIN"/>
    <property type="match status" value="1"/>
</dbReference>
<reference evidence="3" key="1">
    <citation type="submission" date="2016-06" db="UniProtKB">
        <authorList>
            <consortium name="WormBaseParasite"/>
        </authorList>
    </citation>
    <scope>IDENTIFICATION</scope>
</reference>
<evidence type="ECO:0000313" key="3">
    <source>
        <dbReference type="WBParaSite" id="GPUH_0001699401-mRNA-1"/>
    </source>
</evidence>
<gene>
    <name evidence="1" type="ORF">GPUH_LOCUS16972</name>
</gene>
<organism evidence="3">
    <name type="scientific">Gongylonema pulchrum</name>
    <dbReference type="NCBI Taxonomy" id="637853"/>
    <lineage>
        <taxon>Eukaryota</taxon>
        <taxon>Metazoa</taxon>
        <taxon>Ecdysozoa</taxon>
        <taxon>Nematoda</taxon>
        <taxon>Chromadorea</taxon>
        <taxon>Rhabditida</taxon>
        <taxon>Spirurina</taxon>
        <taxon>Spiruromorpha</taxon>
        <taxon>Spiruroidea</taxon>
        <taxon>Gongylonematidae</taxon>
        <taxon>Gongylonema</taxon>
    </lineage>
</organism>
<dbReference type="WBParaSite" id="GPUH_0001699401-mRNA-1">
    <property type="protein sequence ID" value="GPUH_0001699401-mRNA-1"/>
    <property type="gene ID" value="GPUH_0001699401"/>
</dbReference>
<accession>A0A183E7N1</accession>
<proteinExistence type="predicted"/>
<reference evidence="1 2" key="2">
    <citation type="submission" date="2018-11" db="EMBL/GenBank/DDBJ databases">
        <authorList>
            <consortium name="Pathogen Informatics"/>
        </authorList>
    </citation>
    <scope>NUCLEOTIDE SEQUENCE [LARGE SCALE GENOMIC DNA]</scope>
</reference>
<dbReference type="AlphaFoldDB" id="A0A183E7N1"/>
<keyword evidence="2" id="KW-1185">Reference proteome</keyword>
<dbReference type="Proteomes" id="UP000271098">
    <property type="component" value="Unassembled WGS sequence"/>
</dbReference>